<evidence type="ECO:0000256" key="1">
    <source>
        <dbReference type="SAM" id="MobiDB-lite"/>
    </source>
</evidence>
<feature type="compositionally biased region" description="Low complexity" evidence="1">
    <location>
        <begin position="374"/>
        <end position="390"/>
    </location>
</feature>
<evidence type="ECO:0000313" key="4">
    <source>
        <dbReference type="Proteomes" id="UP000009027"/>
    </source>
</evidence>
<keyword evidence="2" id="KW-0732">Signal</keyword>
<reference evidence="3 4" key="1">
    <citation type="journal article" date="2012" name="Proc. Natl. Acad. Sci. U.S.A.">
        <title>Antigenic diversity is generated by distinct evolutionary mechanisms in African trypanosome species.</title>
        <authorList>
            <person name="Jackson A.P."/>
            <person name="Berry A."/>
            <person name="Aslett M."/>
            <person name="Allison H.C."/>
            <person name="Burton P."/>
            <person name="Vavrova-Anderson J."/>
            <person name="Brown R."/>
            <person name="Browne H."/>
            <person name="Corton N."/>
            <person name="Hauser H."/>
            <person name="Gamble J."/>
            <person name="Gilderthorp R."/>
            <person name="Marcello L."/>
            <person name="McQuillan J."/>
            <person name="Otto T.D."/>
            <person name="Quail M.A."/>
            <person name="Sanders M.J."/>
            <person name="van Tonder A."/>
            <person name="Ginger M.L."/>
            <person name="Field M.C."/>
            <person name="Barry J.D."/>
            <person name="Hertz-Fowler C."/>
            <person name="Berriman M."/>
        </authorList>
    </citation>
    <scope>NUCLEOTIDE SEQUENCE</scope>
    <source>
        <strain evidence="3 4">Y486</strain>
    </source>
</reference>
<sequence>MRLDMAAALAAWLLACLAFEKAAGTNYAVVDTEAEKVCGLSRALKGTARGVAERSLAAAEEAASVSQSVAALAARLQQLETRIATQGMGRKVAGTEGEEERPEAGVHALVREMQHQVRLAQQKIKEALNESSQGQRKARGLTIKAGRLAGHMDGMIAMLHTWYSGKATATQNTMCIAKSPTSARKWGDARLVRGSDAPDSEKLAGCYETEDGKGDIDSLEQAAKRVGTTLVKNVAESKSIARISEEDVICPLLSSHTGANAALWNGAADRPFLKLGGLWALVGEDNKVQIRLNEREPQNNTSLGTDEKPPPNAAKHADIREIVQLAKEAEAQTNKAGVATRDAKEALAKELAIEHNRDGYHQRLEQWIAELERGSASTTRQSATTQTAGTAREKETHSPSAQKKEDNHAHPHQKGGDKTDNAIQQNTLLAMATALWEVAGHRQRK</sequence>
<evidence type="ECO:0000313" key="3">
    <source>
        <dbReference type="EMBL" id="CCD19975.1"/>
    </source>
</evidence>
<feature type="chain" id="PRO_5003395003" evidence="2">
    <location>
        <begin position="25"/>
        <end position="445"/>
    </location>
</feature>
<feature type="region of interest" description="Disordered" evidence="1">
    <location>
        <begin position="372"/>
        <end position="420"/>
    </location>
</feature>
<name>F9WQZ3_TRYVY</name>
<keyword evidence="4" id="KW-1185">Reference proteome</keyword>
<dbReference type="PROSITE" id="PS51257">
    <property type="entry name" value="PROKAR_LIPOPROTEIN"/>
    <property type="match status" value="1"/>
</dbReference>
<feature type="signal peptide" evidence="2">
    <location>
        <begin position="1"/>
        <end position="24"/>
    </location>
</feature>
<dbReference type="EMBL" id="CAEX01004573">
    <property type="protein sequence ID" value="CCD19975.1"/>
    <property type="molecule type" value="Genomic_DNA"/>
</dbReference>
<dbReference type="Proteomes" id="UP000009027">
    <property type="component" value="Unassembled WGS sequence"/>
</dbReference>
<evidence type="ECO:0000256" key="2">
    <source>
        <dbReference type="SAM" id="SignalP"/>
    </source>
</evidence>
<dbReference type="AlphaFoldDB" id="F9WQZ3"/>
<feature type="compositionally biased region" description="Basic and acidic residues" evidence="1">
    <location>
        <begin position="391"/>
        <end position="420"/>
    </location>
</feature>
<organism evidence="3 4">
    <name type="scientific">Trypanosoma vivax (strain Y486)</name>
    <dbReference type="NCBI Taxonomy" id="1055687"/>
    <lineage>
        <taxon>Eukaryota</taxon>
        <taxon>Discoba</taxon>
        <taxon>Euglenozoa</taxon>
        <taxon>Kinetoplastea</taxon>
        <taxon>Metakinetoplastina</taxon>
        <taxon>Trypanosomatida</taxon>
        <taxon>Trypanosomatidae</taxon>
        <taxon>Trypanosoma</taxon>
        <taxon>Duttonella</taxon>
    </lineage>
</organism>
<protein>
    <submittedName>
        <fullName evidence="3">Uncharacterized protein</fullName>
    </submittedName>
</protein>
<feature type="region of interest" description="Disordered" evidence="1">
    <location>
        <begin position="292"/>
        <end position="313"/>
    </location>
</feature>
<dbReference type="VEuPathDB" id="TriTrypDB:TvY486_0027260"/>
<gene>
    <name evidence="3" type="ORF">TvY486_0027260</name>
</gene>
<proteinExistence type="predicted"/>
<accession>F9WQZ3</accession>